<proteinExistence type="predicted"/>
<name>A0A2S6GQK0_9PSEU</name>
<evidence type="ECO:0000313" key="3">
    <source>
        <dbReference type="Proteomes" id="UP000239203"/>
    </source>
</evidence>
<keyword evidence="1" id="KW-0812">Transmembrane</keyword>
<accession>A0A2S6GQK0</accession>
<reference evidence="2 3" key="1">
    <citation type="submission" date="2018-02" db="EMBL/GenBank/DDBJ databases">
        <title>Genomic Encyclopedia of Archaeal and Bacterial Type Strains, Phase II (KMG-II): from individual species to whole genera.</title>
        <authorList>
            <person name="Goeker M."/>
        </authorList>
    </citation>
    <scope>NUCLEOTIDE SEQUENCE [LARGE SCALE GENOMIC DNA]</scope>
    <source>
        <strain evidence="2 3">YU 961-1</strain>
    </source>
</reference>
<keyword evidence="1" id="KW-0472">Membrane</keyword>
<evidence type="ECO:0000313" key="2">
    <source>
        <dbReference type="EMBL" id="PPK67504.1"/>
    </source>
</evidence>
<protein>
    <submittedName>
        <fullName evidence="2">Uncharacterized protein</fullName>
    </submittedName>
</protein>
<dbReference type="EMBL" id="PTIX01000007">
    <property type="protein sequence ID" value="PPK67504.1"/>
    <property type="molecule type" value="Genomic_DNA"/>
</dbReference>
<dbReference type="RefSeq" id="WP_181043523.1">
    <property type="nucleotide sequence ID" value="NZ_CP154825.1"/>
</dbReference>
<feature type="transmembrane region" description="Helical" evidence="1">
    <location>
        <begin position="6"/>
        <end position="31"/>
    </location>
</feature>
<dbReference type="AlphaFoldDB" id="A0A2S6GQK0"/>
<keyword evidence="3" id="KW-1185">Reference proteome</keyword>
<organism evidence="2 3">
    <name type="scientific">Actinokineospora auranticolor</name>
    <dbReference type="NCBI Taxonomy" id="155976"/>
    <lineage>
        <taxon>Bacteria</taxon>
        <taxon>Bacillati</taxon>
        <taxon>Actinomycetota</taxon>
        <taxon>Actinomycetes</taxon>
        <taxon>Pseudonocardiales</taxon>
        <taxon>Pseudonocardiaceae</taxon>
        <taxon>Actinokineospora</taxon>
    </lineage>
</organism>
<keyword evidence="1" id="KW-1133">Transmembrane helix</keyword>
<dbReference type="Proteomes" id="UP000239203">
    <property type="component" value="Unassembled WGS sequence"/>
</dbReference>
<evidence type="ECO:0000256" key="1">
    <source>
        <dbReference type="SAM" id="Phobius"/>
    </source>
</evidence>
<comment type="caution">
    <text evidence="2">The sequence shown here is derived from an EMBL/GenBank/DDBJ whole genome shotgun (WGS) entry which is preliminary data.</text>
</comment>
<gene>
    <name evidence="2" type="ORF">CLV40_107168</name>
</gene>
<sequence length="64" mass="5972">MVGATVVVGLWVVVVVMVGAAVVVVVVVVLVGGADELPSGALVDVCAVELSPTGGGGATSVGIA</sequence>